<dbReference type="STRING" id="1837282.A6F49_11410"/>
<proteinExistence type="predicted"/>
<evidence type="ECO:0000313" key="4">
    <source>
        <dbReference type="EMBL" id="OAV60555.1"/>
    </source>
</evidence>
<keyword evidence="1" id="KW-0812">Transmembrane</keyword>
<dbReference type="Gene3D" id="3.40.710.10">
    <property type="entry name" value="DD-peptidase/beta-lactamase superfamily"/>
    <property type="match status" value="1"/>
</dbReference>
<feature type="transmembrane region" description="Helical" evidence="1">
    <location>
        <begin position="7"/>
        <end position="26"/>
    </location>
</feature>
<dbReference type="Gene3D" id="3.90.1310.10">
    <property type="entry name" value="Penicillin-binding protein 2a (Domain 2)"/>
    <property type="match status" value="1"/>
</dbReference>
<dbReference type="PANTHER" id="PTHR30627">
    <property type="entry name" value="PEPTIDOGLYCAN D,D-TRANSPEPTIDASE"/>
    <property type="match status" value="1"/>
</dbReference>
<dbReference type="EMBL" id="LXEY01000019">
    <property type="protein sequence ID" value="OAV60555.1"/>
    <property type="molecule type" value="Genomic_DNA"/>
</dbReference>
<name>A0A1B7LYV0_9MICC</name>
<evidence type="ECO:0000259" key="3">
    <source>
        <dbReference type="Pfam" id="PF21922"/>
    </source>
</evidence>
<dbReference type="GO" id="GO:0016740">
    <property type="term" value="F:transferase activity"/>
    <property type="evidence" value="ECO:0007669"/>
    <property type="project" value="UniProtKB-KW"/>
</dbReference>
<protein>
    <submittedName>
        <fullName evidence="4">Peptidoglycan glycosyltransferase</fullName>
    </submittedName>
</protein>
<keyword evidence="1" id="KW-1133">Transmembrane helix</keyword>
<dbReference type="GO" id="GO:0008658">
    <property type="term" value="F:penicillin binding"/>
    <property type="evidence" value="ECO:0007669"/>
    <property type="project" value="InterPro"/>
</dbReference>
<evidence type="ECO:0000259" key="2">
    <source>
        <dbReference type="Pfam" id="PF00905"/>
    </source>
</evidence>
<dbReference type="AlphaFoldDB" id="A0A1B7LYV0"/>
<dbReference type="InterPro" id="IPR012338">
    <property type="entry name" value="Beta-lactam/transpept-like"/>
</dbReference>
<feature type="domain" description="Penicillin-binding protein transpeptidase" evidence="2">
    <location>
        <begin position="158"/>
        <end position="476"/>
    </location>
</feature>
<dbReference type="SUPFAM" id="SSF56601">
    <property type="entry name" value="beta-lactamase/transpeptidase-like"/>
    <property type="match status" value="1"/>
</dbReference>
<sequence>MNESIRYAWYGVVVAFLVLIGAASYVQVIAADDLRSHEANSRELYKQFGGPRGPILVGGEPIAESVPSDSSSFDYQRVYHDPELYSGLTGFYSLAYGQTGLEQRLNGWLSGTADDLFIERIRQTLTGAENPGASVELTIDPDAQQAAYDALPEGMVASVVVSEPDTGRILAMASRPNYDTNLLAVHSTSQASENMDQIVESGVSPYENRPTADRTEPGSTFKLIDAIAMLESGEYSPEGSISFPDVLELPQSGTPIRNFEGGICDGRGSADLTWIFAQSCNTPFGQAAMDLGQDALLDVAERFGFNDSSITIPLSVAPSNFPEEEMTQANLAQSSLGQFDVQATALQMNMVAAGIANNGTVMLPQLVDTVRGPDLNVLEEPQPEVYSEAITPEIAEQMTGMMKEVVQSGTAMPARSSIPIAAKTGTGQTGTEGKVNSWITGFAPADDPQVAVTLVYRNTDYSVGSQLTATNLKKIVEAVVEQ</sequence>
<dbReference type="Pfam" id="PF21922">
    <property type="entry name" value="PBP_dimer_2"/>
    <property type="match status" value="1"/>
</dbReference>
<dbReference type="InterPro" id="IPR054120">
    <property type="entry name" value="PBPA_dimer"/>
</dbReference>
<comment type="caution">
    <text evidence="4">The sequence shown here is derived from an EMBL/GenBank/DDBJ whole genome shotgun (WGS) entry which is preliminary data.</text>
</comment>
<evidence type="ECO:0000313" key="5">
    <source>
        <dbReference type="Proteomes" id="UP000078292"/>
    </source>
</evidence>
<evidence type="ECO:0000256" key="1">
    <source>
        <dbReference type="SAM" id="Phobius"/>
    </source>
</evidence>
<dbReference type="OrthoDB" id="9766847at2"/>
<dbReference type="GO" id="GO:0071555">
    <property type="term" value="P:cell wall organization"/>
    <property type="evidence" value="ECO:0007669"/>
    <property type="project" value="TreeGrafter"/>
</dbReference>
<keyword evidence="4" id="KW-0808">Transferase</keyword>
<keyword evidence="1" id="KW-0472">Membrane</keyword>
<dbReference type="RefSeq" id="WP_043058101.1">
    <property type="nucleotide sequence ID" value="NZ_LXEY01000019.1"/>
</dbReference>
<dbReference type="InterPro" id="IPR001460">
    <property type="entry name" value="PCN-bd_Tpept"/>
</dbReference>
<dbReference type="InterPro" id="IPR050515">
    <property type="entry name" value="Beta-lactam/transpept"/>
</dbReference>
<dbReference type="GO" id="GO:0071972">
    <property type="term" value="F:peptidoglycan L,D-transpeptidase activity"/>
    <property type="evidence" value="ECO:0007669"/>
    <property type="project" value="TreeGrafter"/>
</dbReference>
<accession>A0A1B7LYV0</accession>
<dbReference type="Proteomes" id="UP000078292">
    <property type="component" value="Unassembled WGS sequence"/>
</dbReference>
<dbReference type="Pfam" id="PF00905">
    <property type="entry name" value="Transpeptidase"/>
    <property type="match status" value="1"/>
</dbReference>
<dbReference type="PANTHER" id="PTHR30627:SF24">
    <property type="entry name" value="PENICILLIN-BINDING PROTEIN 4B"/>
    <property type="match status" value="1"/>
</dbReference>
<reference evidence="4 5" key="1">
    <citation type="submission" date="2016-04" db="EMBL/GenBank/DDBJ databases">
        <title>First whole genome shotgun sequence of the bacterium Enteractinococcus sp. strain UASWS1574.</title>
        <authorList>
            <person name="Crovadore J."/>
            <person name="Chablais R."/>
            <person name="Lefort F."/>
        </authorList>
    </citation>
    <scope>NUCLEOTIDE SEQUENCE [LARGE SCALE GENOMIC DNA]</scope>
    <source>
        <strain evidence="4 5">UASWS1574</strain>
    </source>
</reference>
<dbReference type="GO" id="GO:0005886">
    <property type="term" value="C:plasma membrane"/>
    <property type="evidence" value="ECO:0007669"/>
    <property type="project" value="TreeGrafter"/>
</dbReference>
<organism evidence="4 5">
    <name type="scientific">Enteractinococcus helveticum</name>
    <dbReference type="NCBI Taxonomy" id="1837282"/>
    <lineage>
        <taxon>Bacteria</taxon>
        <taxon>Bacillati</taxon>
        <taxon>Actinomycetota</taxon>
        <taxon>Actinomycetes</taxon>
        <taxon>Micrococcales</taxon>
        <taxon>Micrococcaceae</taxon>
    </lineage>
</organism>
<keyword evidence="5" id="KW-1185">Reference proteome</keyword>
<gene>
    <name evidence="4" type="ORF">A6F49_11410</name>
</gene>
<feature type="domain" description="Penicillin binding protein A dimerisation" evidence="3">
    <location>
        <begin position="52"/>
        <end position="135"/>
    </location>
</feature>